<keyword evidence="1" id="KW-0472">Membrane</keyword>
<accession>A0ABX1NUM5</accession>
<comment type="caution">
    <text evidence="2">The sequence shown here is derived from an EMBL/GenBank/DDBJ whole genome shotgun (WGS) entry which is preliminary data.</text>
</comment>
<evidence type="ECO:0000313" key="3">
    <source>
        <dbReference type="Proteomes" id="UP000633943"/>
    </source>
</evidence>
<protein>
    <submittedName>
        <fullName evidence="2">Cellulose biosynthesis protein BcsG</fullName>
        <ecNumber evidence="2">2.7.8.-</ecNumber>
    </submittedName>
</protein>
<keyword evidence="3" id="KW-1185">Reference proteome</keyword>
<keyword evidence="1" id="KW-0812">Transmembrane</keyword>
<proteinExistence type="predicted"/>
<dbReference type="Proteomes" id="UP000633943">
    <property type="component" value="Unassembled WGS sequence"/>
</dbReference>
<feature type="transmembrane region" description="Helical" evidence="1">
    <location>
        <begin position="106"/>
        <end position="125"/>
    </location>
</feature>
<gene>
    <name evidence="2" type="primary">bcsG</name>
    <name evidence="2" type="ORF">GPA24_07280</name>
</gene>
<keyword evidence="2" id="KW-0808">Transferase</keyword>
<dbReference type="InterPro" id="IPR017744">
    <property type="entry name" value="BcsG"/>
</dbReference>
<dbReference type="EC" id="2.7.8.-" evidence="2"/>
<feature type="transmembrane region" description="Helical" evidence="1">
    <location>
        <begin position="40"/>
        <end position="59"/>
    </location>
</feature>
<dbReference type="Pfam" id="PF11658">
    <property type="entry name" value="CBP_BcsG"/>
    <property type="match status" value="1"/>
</dbReference>
<evidence type="ECO:0000313" key="2">
    <source>
        <dbReference type="EMBL" id="NMG15346.1"/>
    </source>
</evidence>
<dbReference type="EMBL" id="WTVP01000014">
    <property type="protein sequence ID" value="NMG15346.1"/>
    <property type="molecule type" value="Genomic_DNA"/>
</dbReference>
<dbReference type="NCBIfam" id="TIGR03368">
    <property type="entry name" value="cellulose_yhjU"/>
    <property type="match status" value="1"/>
</dbReference>
<sequence length="541" mass="59273">MNERKTGKPGLAWPGLGGWNLYFLAKFILVWLGYLNFQAVPNLVFAAALLLPVSSALLLPRKLLALPAGVALLYHDTWLPPFARLLAQPGVLDFSAEYLLELAGRFIDWTLIGVLFVFVVAALYLSRWLRLTTFTLVGLGWLASGGLADMAGQPAVAAVAREQPRHAIPASPGREADSATLDEYLQRFYGDEAGRRTEFQPPPAAAAPFDLLLVNICSLAWDDLEAVGMKDNALFRQMDIVFDHFNSATSYSGPAAIRLLRASCGQSSHSGLYDHAANQCLLFDNLRRLGFDSALALNHDGKFDDFLGEVRRQGGMPAPALDGSSFRRALVNFDGSPIWRDREVLERWWQHRQGQDSGRVALLYNTVTLHDGNRLVRADGGTQRVDYRALAQRLLEDLNAFIDQLERSGRRVVLVIVPEHGAGLHGDRMQIAGMREIPSPSITHVPVGIKLIGMGSAARDEPLHVGAPSSYLALSEIIARLSMMAAVDDGAGIDRHALVADLPQTAPVAENAGTVVLEYGGMSYVRIQEQGEWLPYPHRSQ</sequence>
<evidence type="ECO:0000256" key="1">
    <source>
        <dbReference type="SAM" id="Phobius"/>
    </source>
</evidence>
<keyword evidence="1" id="KW-1133">Transmembrane helix</keyword>
<name>A0ABX1NUM5_9RHOO</name>
<dbReference type="GO" id="GO:0016740">
    <property type="term" value="F:transferase activity"/>
    <property type="evidence" value="ECO:0007669"/>
    <property type="project" value="UniProtKB-KW"/>
</dbReference>
<feature type="transmembrane region" description="Helical" evidence="1">
    <location>
        <begin position="12"/>
        <end position="34"/>
    </location>
</feature>
<organism evidence="2 3">
    <name type="scientific">Aromatoleum bremense</name>
    <dbReference type="NCBI Taxonomy" id="76115"/>
    <lineage>
        <taxon>Bacteria</taxon>
        <taxon>Pseudomonadati</taxon>
        <taxon>Pseudomonadota</taxon>
        <taxon>Betaproteobacteria</taxon>
        <taxon>Rhodocyclales</taxon>
        <taxon>Rhodocyclaceae</taxon>
        <taxon>Aromatoleum</taxon>
    </lineage>
</organism>
<reference evidence="2 3" key="1">
    <citation type="submission" date="2019-12" db="EMBL/GenBank/DDBJ databases">
        <title>Comparative genomics gives insights into the taxonomy of the Azoarcus-Aromatoleum group and reveals separate origins of nif in the plant-associated Azoarcus and non-plant-associated Aromatoleum sub-groups.</title>
        <authorList>
            <person name="Lafos M."/>
            <person name="Maluk M."/>
            <person name="Batista M."/>
            <person name="Junghare M."/>
            <person name="Carmona M."/>
            <person name="Faoro H."/>
            <person name="Cruz L.M."/>
            <person name="Battistoni F."/>
            <person name="De Souza E."/>
            <person name="Pedrosa F."/>
            <person name="Chen W.-M."/>
            <person name="Poole P.S."/>
            <person name="Dixon R.A."/>
            <person name="James E.K."/>
        </authorList>
    </citation>
    <scope>NUCLEOTIDE SEQUENCE [LARGE SCALE GENOMIC DNA]</scope>
    <source>
        <strain evidence="2 3">PbN1</strain>
    </source>
</reference>